<evidence type="ECO:0000256" key="12">
    <source>
        <dbReference type="ARBA" id="ARBA00047413"/>
    </source>
</evidence>
<dbReference type="GO" id="GO:0071592">
    <property type="term" value="P:nicotinic acid riboside biosynthetic process"/>
    <property type="evidence" value="ECO:0007669"/>
    <property type="project" value="TreeGrafter"/>
</dbReference>
<evidence type="ECO:0000256" key="10">
    <source>
        <dbReference type="ARBA" id="ARBA00022842"/>
    </source>
</evidence>
<dbReference type="Pfam" id="PF06437">
    <property type="entry name" value="ISN1"/>
    <property type="match status" value="1"/>
</dbReference>
<evidence type="ECO:0000256" key="6">
    <source>
        <dbReference type="ARBA" id="ARBA00022723"/>
    </source>
</evidence>
<dbReference type="GeneID" id="25905517"/>
<keyword evidence="9" id="KW-0067">ATP-binding</keyword>
<evidence type="ECO:0000256" key="9">
    <source>
        <dbReference type="ARBA" id="ARBA00022840"/>
    </source>
</evidence>
<dbReference type="InterPro" id="IPR009453">
    <property type="entry name" value="ISN1"/>
</dbReference>
<evidence type="ECO:0000313" key="14">
    <source>
        <dbReference type="EMBL" id="KNC82712.1"/>
    </source>
</evidence>
<evidence type="ECO:0000256" key="5">
    <source>
        <dbReference type="ARBA" id="ARBA00015544"/>
    </source>
</evidence>
<comment type="catalytic activity">
    <reaction evidence="12">
        <text>IMP + H2O = inosine + phosphate</text>
        <dbReference type="Rhea" id="RHEA:27718"/>
        <dbReference type="ChEBI" id="CHEBI:15377"/>
        <dbReference type="ChEBI" id="CHEBI:17596"/>
        <dbReference type="ChEBI" id="CHEBI:43474"/>
        <dbReference type="ChEBI" id="CHEBI:58053"/>
        <dbReference type="EC" id="3.1.3.99"/>
    </reaction>
</comment>
<dbReference type="InterPro" id="IPR013784">
    <property type="entry name" value="Carb-bd-like_fold"/>
</dbReference>
<comment type="cofactor">
    <cofactor evidence="1">
        <name>Mg(2+)</name>
        <dbReference type="ChEBI" id="CHEBI:18420"/>
    </cofactor>
</comment>
<reference evidence="14 15" key="1">
    <citation type="submission" date="2011-02" db="EMBL/GenBank/DDBJ databases">
        <title>The Genome Sequence of Sphaeroforma arctica JP610.</title>
        <authorList>
            <consortium name="The Broad Institute Genome Sequencing Platform"/>
            <person name="Russ C."/>
            <person name="Cuomo C."/>
            <person name="Young S.K."/>
            <person name="Zeng Q."/>
            <person name="Gargeya S."/>
            <person name="Alvarado L."/>
            <person name="Berlin A."/>
            <person name="Chapman S.B."/>
            <person name="Chen Z."/>
            <person name="Freedman E."/>
            <person name="Gellesch M."/>
            <person name="Goldberg J."/>
            <person name="Griggs A."/>
            <person name="Gujja S."/>
            <person name="Heilman E."/>
            <person name="Heiman D."/>
            <person name="Howarth C."/>
            <person name="Mehta T."/>
            <person name="Neiman D."/>
            <person name="Pearson M."/>
            <person name="Roberts A."/>
            <person name="Saif S."/>
            <person name="Shea T."/>
            <person name="Shenoy N."/>
            <person name="Sisk P."/>
            <person name="Stolte C."/>
            <person name="Sykes S."/>
            <person name="White J."/>
            <person name="Yandava C."/>
            <person name="Burger G."/>
            <person name="Gray M.W."/>
            <person name="Holland P.W.H."/>
            <person name="King N."/>
            <person name="Lang F.B.F."/>
            <person name="Roger A.J."/>
            <person name="Ruiz-Trillo I."/>
            <person name="Haas B."/>
            <person name="Nusbaum C."/>
            <person name="Birren B."/>
        </authorList>
    </citation>
    <scope>NUCLEOTIDE SEQUENCE [LARGE SCALE GENOMIC DNA]</scope>
    <source>
        <strain evidence="14 15">JP610</strain>
    </source>
</reference>
<accession>A0A0L0G0S6</accession>
<protein>
    <recommendedName>
        <fullName evidence="5">IMP-specific 5'-nucleotidase 1</fullName>
        <ecNumber evidence="4">3.1.3.99</ecNumber>
    </recommendedName>
</protein>
<keyword evidence="8" id="KW-0378">Hydrolase</keyword>
<evidence type="ECO:0000256" key="4">
    <source>
        <dbReference type="ARBA" id="ARBA00012894"/>
    </source>
</evidence>
<evidence type="ECO:0000313" key="15">
    <source>
        <dbReference type="Proteomes" id="UP000054560"/>
    </source>
</evidence>
<keyword evidence="10" id="KW-0460">Magnesium</keyword>
<sequence>MTSLYRVNYQLRPHRRDELIEFIKSTLVSTFVLQGDRSVYERTFQTIEDLMDEHRALAAVGDETPSRLKELIPTIGYFFTELKLVEAFRHYDSLYRVTLRKHIPISFNDIRHILNIAQAHAIAPNLKLITFDGDQTLYPDGDNFREGGLGRIICKLMEAGLCVAVVTAAGYANSPEKYEARLDGLLQMFRDRNLPPEVLSKFYVLGGECNYLFKTDKDAHLYTVPDEEFNLPQMKEWKQNEIDTVLDMSQASLVATLKELQLPAMVIRKTRAVGMIRVHHKAYISRENLDEAVLRCKAELAKTNVSIPYCAFNGGSDAWVDIGNKSLGVKVMQRVTGACASTTLHVGDQFLSTGNDFMARSACTTAWITSPRETRDILTILLNCLGHNITRDLPWRGPSRKISLNVICDSANDDDVVLVGEKEELGNWNPMQAPKFTRDPDTPGLFTFIVRPKSGEELPYKLARVSPEGKVVAWMRDKDLYLLPQPMEKTVTIHWQENEKDDVCADSAQEENAVVLKKTE</sequence>
<dbReference type="GO" id="GO:0006190">
    <property type="term" value="P:inosine salvage"/>
    <property type="evidence" value="ECO:0007669"/>
    <property type="project" value="InterPro"/>
</dbReference>
<dbReference type="GO" id="GO:0005524">
    <property type="term" value="F:ATP binding"/>
    <property type="evidence" value="ECO:0007669"/>
    <property type="project" value="UniProtKB-KW"/>
</dbReference>
<keyword evidence="15" id="KW-1185">Reference proteome</keyword>
<name>A0A0L0G0S6_9EUKA</name>
<evidence type="ECO:0000256" key="2">
    <source>
        <dbReference type="ARBA" id="ARBA00005307"/>
    </source>
</evidence>
<dbReference type="STRING" id="667725.A0A0L0G0S6"/>
<evidence type="ECO:0000256" key="3">
    <source>
        <dbReference type="ARBA" id="ARBA00011881"/>
    </source>
</evidence>
<dbReference type="GO" id="GO:0000287">
    <property type="term" value="F:magnesium ion binding"/>
    <property type="evidence" value="ECO:0007669"/>
    <property type="project" value="InterPro"/>
</dbReference>
<evidence type="ECO:0000259" key="13">
    <source>
        <dbReference type="Pfam" id="PF00686"/>
    </source>
</evidence>
<dbReference type="RefSeq" id="XP_014156614.1">
    <property type="nucleotide sequence ID" value="XM_014301139.1"/>
</dbReference>
<dbReference type="OrthoDB" id="185373at2759"/>
<dbReference type="GO" id="GO:0008253">
    <property type="term" value="F:5'-nucleotidase activity"/>
    <property type="evidence" value="ECO:0007669"/>
    <property type="project" value="InterPro"/>
</dbReference>
<dbReference type="PANTHER" id="PTHR28213:SF1">
    <property type="entry name" value="IMP-SPECIFIC 5'-NUCLEOTIDASE 1"/>
    <property type="match status" value="1"/>
</dbReference>
<comment type="subunit">
    <text evidence="3">Homotetramer.</text>
</comment>
<evidence type="ECO:0000256" key="8">
    <source>
        <dbReference type="ARBA" id="ARBA00022801"/>
    </source>
</evidence>
<gene>
    <name evidence="14" type="ORF">SARC_05013</name>
</gene>
<dbReference type="EC" id="3.1.3.99" evidence="4"/>
<keyword evidence="7" id="KW-0547">Nucleotide-binding</keyword>
<dbReference type="InterPro" id="IPR036412">
    <property type="entry name" value="HAD-like_sf"/>
</dbReference>
<dbReference type="SUPFAM" id="SSF56784">
    <property type="entry name" value="HAD-like"/>
    <property type="match status" value="1"/>
</dbReference>
<dbReference type="GO" id="GO:2001070">
    <property type="term" value="F:starch binding"/>
    <property type="evidence" value="ECO:0007669"/>
    <property type="project" value="InterPro"/>
</dbReference>
<dbReference type="InterPro" id="IPR002044">
    <property type="entry name" value="CBM20"/>
</dbReference>
<dbReference type="SUPFAM" id="SSF49452">
    <property type="entry name" value="Starch-binding domain-like"/>
    <property type="match status" value="1"/>
</dbReference>
<proteinExistence type="inferred from homology"/>
<dbReference type="EMBL" id="KQ241900">
    <property type="protein sequence ID" value="KNC82712.1"/>
    <property type="molecule type" value="Genomic_DNA"/>
</dbReference>
<dbReference type="Gene3D" id="2.60.40.10">
    <property type="entry name" value="Immunoglobulins"/>
    <property type="match status" value="1"/>
</dbReference>
<dbReference type="InterPro" id="IPR013783">
    <property type="entry name" value="Ig-like_fold"/>
</dbReference>
<keyword evidence="6" id="KW-0479">Metal-binding</keyword>
<evidence type="ECO:0000256" key="7">
    <source>
        <dbReference type="ARBA" id="ARBA00022741"/>
    </source>
</evidence>
<dbReference type="PANTHER" id="PTHR28213">
    <property type="entry name" value="IMP-SPECIFIC 5'-NUCLEOTIDASE 1"/>
    <property type="match status" value="1"/>
</dbReference>
<evidence type="ECO:0000256" key="1">
    <source>
        <dbReference type="ARBA" id="ARBA00001946"/>
    </source>
</evidence>
<organism evidence="14 15">
    <name type="scientific">Sphaeroforma arctica JP610</name>
    <dbReference type="NCBI Taxonomy" id="667725"/>
    <lineage>
        <taxon>Eukaryota</taxon>
        <taxon>Ichthyosporea</taxon>
        <taxon>Ichthyophonida</taxon>
        <taxon>Sphaeroforma</taxon>
    </lineage>
</organism>
<dbReference type="GO" id="GO:0071590">
    <property type="term" value="P:nicotinamide riboside biosynthetic process"/>
    <property type="evidence" value="ECO:0007669"/>
    <property type="project" value="TreeGrafter"/>
</dbReference>
<keyword evidence="11" id="KW-0546">Nucleotide metabolism</keyword>
<dbReference type="Proteomes" id="UP000054560">
    <property type="component" value="Unassembled WGS sequence"/>
</dbReference>
<dbReference type="Pfam" id="PF00686">
    <property type="entry name" value="CBM_20"/>
    <property type="match status" value="1"/>
</dbReference>
<evidence type="ECO:0000256" key="11">
    <source>
        <dbReference type="ARBA" id="ARBA00023080"/>
    </source>
</evidence>
<feature type="domain" description="CBM20" evidence="13">
    <location>
        <begin position="402"/>
        <end position="479"/>
    </location>
</feature>
<dbReference type="eggNOG" id="ENOG502QR24">
    <property type="taxonomic scope" value="Eukaryota"/>
</dbReference>
<dbReference type="GO" id="GO:0009117">
    <property type="term" value="P:nucleotide metabolic process"/>
    <property type="evidence" value="ECO:0007669"/>
    <property type="project" value="UniProtKB-KW"/>
</dbReference>
<dbReference type="AlphaFoldDB" id="A0A0L0G0S6"/>
<comment type="similarity">
    <text evidence="2">Belongs to the ISN1 family.</text>
</comment>